<comment type="caution">
    <text evidence="2">The sequence shown here is derived from an EMBL/GenBank/DDBJ whole genome shotgun (WGS) entry which is preliminary data.</text>
</comment>
<accession>A0A511D8D5</accession>
<feature type="compositionally biased region" description="Pro residues" evidence="1">
    <location>
        <begin position="30"/>
        <end position="40"/>
    </location>
</feature>
<dbReference type="STRING" id="1123024.GCA_000423625_01887"/>
<dbReference type="OrthoDB" id="9151379at2"/>
<dbReference type="Proteomes" id="UP000321328">
    <property type="component" value="Unassembled WGS sequence"/>
</dbReference>
<feature type="region of interest" description="Disordered" evidence="1">
    <location>
        <begin position="27"/>
        <end position="51"/>
    </location>
</feature>
<feature type="compositionally biased region" description="Low complexity" evidence="1">
    <location>
        <begin position="41"/>
        <end position="51"/>
    </location>
</feature>
<evidence type="ECO:0000313" key="2">
    <source>
        <dbReference type="EMBL" id="GEL19914.1"/>
    </source>
</evidence>
<dbReference type="RefSeq" id="WP_147201219.1">
    <property type="nucleotide sequence ID" value="NZ_AUII01000006.1"/>
</dbReference>
<evidence type="ECO:0000313" key="3">
    <source>
        <dbReference type="Proteomes" id="UP000321328"/>
    </source>
</evidence>
<protein>
    <recommendedName>
        <fullName evidence="4">Lipoprotein</fullName>
    </recommendedName>
</protein>
<dbReference type="EMBL" id="BJVI01000050">
    <property type="protein sequence ID" value="GEL19914.1"/>
    <property type="molecule type" value="Genomic_DNA"/>
</dbReference>
<dbReference type="PROSITE" id="PS51257">
    <property type="entry name" value="PROKAR_LIPOPROTEIN"/>
    <property type="match status" value="1"/>
</dbReference>
<evidence type="ECO:0008006" key="4">
    <source>
        <dbReference type="Google" id="ProtNLM"/>
    </source>
</evidence>
<keyword evidence="3" id="KW-1185">Reference proteome</keyword>
<name>A0A511D8D5_9PSEU</name>
<organism evidence="2 3">
    <name type="scientific">Pseudonocardia asaccharolytica DSM 44247 = NBRC 16224</name>
    <dbReference type="NCBI Taxonomy" id="1123024"/>
    <lineage>
        <taxon>Bacteria</taxon>
        <taxon>Bacillati</taxon>
        <taxon>Actinomycetota</taxon>
        <taxon>Actinomycetes</taxon>
        <taxon>Pseudonocardiales</taxon>
        <taxon>Pseudonocardiaceae</taxon>
        <taxon>Pseudonocardia</taxon>
    </lineage>
</organism>
<evidence type="ECO:0000256" key="1">
    <source>
        <dbReference type="SAM" id="MobiDB-lite"/>
    </source>
</evidence>
<reference evidence="2 3" key="1">
    <citation type="submission" date="2019-07" db="EMBL/GenBank/DDBJ databases">
        <title>Whole genome shotgun sequence of Pseudonocardia asaccharolytica NBRC 16224.</title>
        <authorList>
            <person name="Hosoyama A."/>
            <person name="Uohara A."/>
            <person name="Ohji S."/>
            <person name="Ichikawa N."/>
        </authorList>
    </citation>
    <scope>NUCLEOTIDE SEQUENCE [LARGE SCALE GENOMIC DNA]</scope>
    <source>
        <strain evidence="2 3">NBRC 16224</strain>
    </source>
</reference>
<gene>
    <name evidence="2" type="ORF">PA7_37510</name>
</gene>
<dbReference type="AlphaFoldDB" id="A0A511D8D5"/>
<proteinExistence type="predicted"/>
<sequence length="318" mass="33901">MGGRRGATVALGLVLVGTIAGCGGGASPPAAAPPPPPPAAQPTVTPHATAPPLAETIDWPNQLENFEAATFSNPTRIDNTWYPLKPGTQFVYEGFSDLQGERVEHRFVQTVTDLTKPINGVRSVVVWDQDFQGGELAEAEIAFNAQSDAGDVWRLGEYPQVYEGGQIVETPTWIAGIAGARAGITIKKEPQLGGPSYSQGWSPTVPWTDRARVAQVGVTDCVPQGCYQNGIVTEEFNREESGAIQLKYYAPGVGNTRVDFTGTDATREQLELIKVVQLDPAGLAEARAQALELEKSGYERSRAVYALTTPIEQPPAGG</sequence>